<dbReference type="RefSeq" id="WP_053100038.1">
    <property type="nucleotide sequence ID" value="NZ_CP012358.1"/>
</dbReference>
<dbReference type="EMBL" id="CP012365">
    <property type="protein sequence ID" value="AKX59037.1"/>
    <property type="molecule type" value="Genomic_DNA"/>
</dbReference>
<dbReference type="Gene3D" id="3.40.50.620">
    <property type="entry name" value="HUPs"/>
    <property type="match status" value="1"/>
</dbReference>
<sequence>MCYTHILVATDLAEDCHPVLERANAIAERFDCMLSFLHVVEPMSVAFGADVPMDLSLLQEQQTEQAREKLEAFTAGFPRITPDHCHLRVGQPKHEIHEMAREQKVDLIVVGSHGRHGLALLLGSTTNDVLSKAPCDVLAVALNKQETEDTE</sequence>
<comment type="subunit">
    <text evidence="3">Homodimer.</text>
</comment>
<evidence type="ECO:0000313" key="8">
    <source>
        <dbReference type="EMBL" id="MDM1695274.1"/>
    </source>
</evidence>
<dbReference type="PIRSF" id="PIRSF006276">
    <property type="entry name" value="UspA"/>
    <property type="match status" value="1"/>
</dbReference>
<dbReference type="Pfam" id="PF00582">
    <property type="entry name" value="Usp"/>
    <property type="match status" value="1"/>
</dbReference>
<dbReference type="OrthoDB" id="9792500at2"/>
<accession>A0A0K1XCY2</accession>
<dbReference type="InterPro" id="IPR006016">
    <property type="entry name" value="UspA"/>
</dbReference>
<dbReference type="PRINTS" id="PR01438">
    <property type="entry name" value="UNVRSLSTRESS"/>
</dbReference>
<reference evidence="8" key="2">
    <citation type="submission" date="2020-06" db="EMBL/GenBank/DDBJ databases">
        <authorList>
            <person name="Dong N."/>
        </authorList>
    </citation>
    <scope>NUCLEOTIDE SEQUENCE</scope>
    <source>
        <strain evidence="8">DF46-2-2</strain>
    </source>
</reference>
<keyword evidence="4 5" id="KW-0963">Cytoplasm</keyword>
<evidence type="ECO:0000256" key="4">
    <source>
        <dbReference type="ARBA" id="ARBA00022490"/>
    </source>
</evidence>
<evidence type="ECO:0000313" key="7">
    <source>
        <dbReference type="EMBL" id="AKX59037.1"/>
    </source>
</evidence>
<dbReference type="GeneID" id="93983642"/>
<protein>
    <recommendedName>
        <fullName evidence="5">Universal stress protein</fullName>
    </recommendedName>
</protein>
<dbReference type="STRING" id="1697053.AKN87_05100"/>
<dbReference type="Proteomes" id="UP000063953">
    <property type="component" value="Chromosome"/>
</dbReference>
<dbReference type="AlphaFoldDB" id="A0A0K1XCY2"/>
<evidence type="ECO:0000259" key="6">
    <source>
        <dbReference type="Pfam" id="PF00582"/>
    </source>
</evidence>
<name>A0A0K1XCY2_9GAMM</name>
<evidence type="ECO:0000256" key="5">
    <source>
        <dbReference type="PIRNR" id="PIRNR006276"/>
    </source>
</evidence>
<dbReference type="InterPro" id="IPR014729">
    <property type="entry name" value="Rossmann-like_a/b/a_fold"/>
</dbReference>
<dbReference type="SUPFAM" id="SSF52402">
    <property type="entry name" value="Adenine nucleotide alpha hydrolases-like"/>
    <property type="match status" value="1"/>
</dbReference>
<reference evidence="7 9" key="1">
    <citation type="journal article" date="2015" name="Genome Announc.">
        <title>Genome Sequences of Oblitimonas alkaliphila gen. nov. sp. nov. (Proposed), a Novel Bacterium of the Pseudomonadaceae Family.</title>
        <authorList>
            <person name="Lauer A.C."/>
            <person name="Nicholson A.C."/>
            <person name="Humrighouse B.W."/>
            <person name="Emery B."/>
            <person name="Drobish A."/>
            <person name="Juieng P."/>
            <person name="Loparev V."/>
            <person name="McQuiston J.R."/>
        </authorList>
    </citation>
    <scope>NUCLEOTIDE SEQUENCE [LARGE SCALE GENOMIC DNA]</scope>
    <source>
        <strain evidence="7 9">E5571</strain>
    </source>
</reference>
<dbReference type="KEGG" id="pbb:AKN87_05100"/>
<feature type="domain" description="UspA" evidence="6">
    <location>
        <begin position="3"/>
        <end position="140"/>
    </location>
</feature>
<evidence type="ECO:0000313" key="9">
    <source>
        <dbReference type="Proteomes" id="UP000063953"/>
    </source>
</evidence>
<gene>
    <name evidence="7" type="ORF">AKN88_03095</name>
    <name evidence="8" type="ORF">HX099_01125</name>
</gene>
<evidence type="ECO:0000256" key="2">
    <source>
        <dbReference type="ARBA" id="ARBA00008791"/>
    </source>
</evidence>
<dbReference type="PANTHER" id="PTHR46268:SF23">
    <property type="entry name" value="UNIVERSAL STRESS PROTEIN A-RELATED"/>
    <property type="match status" value="1"/>
</dbReference>
<dbReference type="GO" id="GO:0005737">
    <property type="term" value="C:cytoplasm"/>
    <property type="evidence" value="ECO:0007669"/>
    <property type="project" value="UniProtKB-SubCell"/>
</dbReference>
<organism evidence="7 9">
    <name type="scientific">Thiopseudomonas alkaliphila</name>
    <dbReference type="NCBI Taxonomy" id="1697053"/>
    <lineage>
        <taxon>Bacteria</taxon>
        <taxon>Pseudomonadati</taxon>
        <taxon>Pseudomonadota</taxon>
        <taxon>Gammaproteobacteria</taxon>
        <taxon>Pseudomonadales</taxon>
        <taxon>Pseudomonadaceae</taxon>
        <taxon>Thiopseudomonas</taxon>
    </lineage>
</organism>
<comment type="similarity">
    <text evidence="2 5">Belongs to the universal stress protein A family.</text>
</comment>
<comment type="subcellular location">
    <subcellularLocation>
        <location evidence="1 5">Cytoplasm</location>
    </subcellularLocation>
</comment>
<dbReference type="EMBL" id="JACANB010000001">
    <property type="protein sequence ID" value="MDM1695274.1"/>
    <property type="molecule type" value="Genomic_DNA"/>
</dbReference>
<dbReference type="PATRIC" id="fig|1697052.3.peg.944"/>
<proteinExistence type="inferred from homology"/>
<reference evidence="8" key="3">
    <citation type="journal article" date="2022" name="Sci. Total Environ.">
        <title>Prevalence, transmission, and molecular epidemiology of tet(X)-positive bacteria among humans, animals, and environmental niches in China: An epidemiological, and genomic-based study.</title>
        <authorList>
            <person name="Dong N."/>
            <person name="Zeng Y."/>
            <person name="Cai C."/>
            <person name="Sun C."/>
            <person name="Lu J."/>
            <person name="Liu C."/>
            <person name="Zhou H."/>
            <person name="Sun Q."/>
            <person name="Shu L."/>
            <person name="Wang H."/>
            <person name="Wang Y."/>
            <person name="Wang S."/>
            <person name="Wu C."/>
            <person name="Chan E.W."/>
            <person name="Chen G."/>
            <person name="Shen Z."/>
            <person name="Chen S."/>
            <person name="Zhang R."/>
        </authorList>
    </citation>
    <scope>NUCLEOTIDE SEQUENCE</scope>
    <source>
        <strain evidence="8">DF46-2-2</strain>
    </source>
</reference>
<dbReference type="InterPro" id="IPR006015">
    <property type="entry name" value="Universal_stress_UspA"/>
</dbReference>
<dbReference type="Proteomes" id="UP001173465">
    <property type="component" value="Unassembled WGS sequence"/>
</dbReference>
<evidence type="ECO:0000256" key="1">
    <source>
        <dbReference type="ARBA" id="ARBA00004496"/>
    </source>
</evidence>
<evidence type="ECO:0000256" key="3">
    <source>
        <dbReference type="ARBA" id="ARBA00011738"/>
    </source>
</evidence>
<keyword evidence="9" id="KW-1185">Reference proteome</keyword>
<dbReference type="PANTHER" id="PTHR46268">
    <property type="entry name" value="STRESS RESPONSE PROTEIN NHAX"/>
    <property type="match status" value="1"/>
</dbReference>